<protein>
    <recommendedName>
        <fullName evidence="4">Tubby C-terminal domain-containing protein</fullName>
    </recommendedName>
</protein>
<dbReference type="Proteomes" id="UP001470230">
    <property type="component" value="Unassembled WGS sequence"/>
</dbReference>
<organism evidence="2 3">
    <name type="scientific">Tritrichomonas musculus</name>
    <dbReference type="NCBI Taxonomy" id="1915356"/>
    <lineage>
        <taxon>Eukaryota</taxon>
        <taxon>Metamonada</taxon>
        <taxon>Parabasalia</taxon>
        <taxon>Tritrichomonadida</taxon>
        <taxon>Tritrichomonadidae</taxon>
        <taxon>Tritrichomonas</taxon>
    </lineage>
</organism>
<evidence type="ECO:0000313" key="2">
    <source>
        <dbReference type="EMBL" id="KAK8891060.1"/>
    </source>
</evidence>
<feature type="compositionally biased region" description="Polar residues" evidence="1">
    <location>
        <begin position="54"/>
        <end position="92"/>
    </location>
</feature>
<feature type="region of interest" description="Disordered" evidence="1">
    <location>
        <begin position="54"/>
        <end position="120"/>
    </location>
</feature>
<reference evidence="2 3" key="1">
    <citation type="submission" date="2024-04" db="EMBL/GenBank/DDBJ databases">
        <title>Tritrichomonas musculus Genome.</title>
        <authorList>
            <person name="Alves-Ferreira E."/>
            <person name="Grigg M."/>
            <person name="Lorenzi H."/>
            <person name="Galac M."/>
        </authorList>
    </citation>
    <scope>NUCLEOTIDE SEQUENCE [LARGE SCALE GENOMIC DNA]</scope>
    <source>
        <strain evidence="2 3">EAF2021</strain>
    </source>
</reference>
<proteinExistence type="predicted"/>
<dbReference type="EMBL" id="JAPFFF010000004">
    <property type="protein sequence ID" value="KAK8891060.1"/>
    <property type="molecule type" value="Genomic_DNA"/>
</dbReference>
<name>A0ABR2KIT0_9EUKA</name>
<evidence type="ECO:0000313" key="3">
    <source>
        <dbReference type="Proteomes" id="UP001470230"/>
    </source>
</evidence>
<keyword evidence="3" id="KW-1185">Reference proteome</keyword>
<feature type="compositionally biased region" description="Polar residues" evidence="1">
    <location>
        <begin position="101"/>
        <end position="112"/>
    </location>
</feature>
<evidence type="ECO:0000256" key="1">
    <source>
        <dbReference type="SAM" id="MobiDB-lite"/>
    </source>
</evidence>
<comment type="caution">
    <text evidence="2">The sequence shown here is derived from an EMBL/GenBank/DDBJ whole genome shotgun (WGS) entry which is preliminary data.</text>
</comment>
<sequence length="352" mass="39518">MTQPKYEPFLNDRRIVFNDMFTIMDPVYDTSEIKSIKLSIPKSVKGMLQNLNKSVTPATRLPQNENSTGPKPRLLSSSIRKTAPQNNTTSSPKSDEKQKSPQDTSNSNQNSSPKKESAKPNIQVNPIIANFIKEDEDYWMQPFPTKCSADFIIEIEKSKSKVKFNLFLDMSKPLLTAILNGFSVNDQLTISTSSKYSFKTNFDSINQVYYLGLSENEQNPNEICAVKFLSEGVFNLFIPALKKNKTTGKGFMCPIHYNNDNSTIFNKFEGKSKEVIRLISRAQGLENIDFSFDGHFADNSKTNFILFHESNKKKDILSCGKVSGTNALNLCGGYPLNVIQSFFAVIAAHVSH</sequence>
<gene>
    <name evidence="2" type="ORF">M9Y10_028265</name>
</gene>
<evidence type="ECO:0008006" key="4">
    <source>
        <dbReference type="Google" id="ProtNLM"/>
    </source>
</evidence>
<accession>A0ABR2KIT0</accession>